<dbReference type="InterPro" id="IPR037274">
    <property type="entry name" value="Znf_CHY_sf"/>
</dbReference>
<gene>
    <name evidence="8" type="ORF">BLNAU_2452</name>
</gene>
<dbReference type="PANTHER" id="PTHR21319">
    <property type="entry name" value="RING FINGER AND CHY ZINC FINGER DOMAIN-CONTAINING PROTEIN 1"/>
    <property type="match status" value="1"/>
</dbReference>
<dbReference type="PROSITE" id="PS51270">
    <property type="entry name" value="ZF_CTCHY"/>
    <property type="match status" value="1"/>
</dbReference>
<keyword evidence="9" id="KW-1185">Reference proteome</keyword>
<keyword evidence="8" id="KW-0808">Transferase</keyword>
<evidence type="ECO:0000313" key="9">
    <source>
        <dbReference type="Proteomes" id="UP001281761"/>
    </source>
</evidence>
<protein>
    <submittedName>
        <fullName evidence="8">E3 ubiquitin-protein ligase SRFP1</fullName>
        <ecNumber evidence="8">2.3.2.27</ecNumber>
    </submittedName>
</protein>
<evidence type="ECO:0000256" key="3">
    <source>
        <dbReference type="ARBA" id="ARBA00022833"/>
    </source>
</evidence>
<dbReference type="PROSITE" id="PS51266">
    <property type="entry name" value="ZF_CHY"/>
    <property type="match status" value="1"/>
</dbReference>
<evidence type="ECO:0000313" key="8">
    <source>
        <dbReference type="EMBL" id="KAK2962619.1"/>
    </source>
</evidence>
<sequence>MTRVSSEAELQSSTERKYFPEGRCPITFEFDASKEFTVSAVALEFKQEDETIITKNKLVEFQIDLLKTPQEGELGITQQSHTTPTEDREEFQRLNASVFYGCKHYLRGCKYQCNECQRFFPCRICHDKIADHEMDRKAVSTVWCYSCDQIGPIGQNCTNCGVEFAPYYCQECHLLSGTPFKSIYHCQKCGVCRNGKENEVFHCDSCNCCFYLNTKDTHQCKANALNTNCPVCFDELFLSRKQIVQCPCGHFMHLKCKNALFKGKFFDCPLCHQPLIHESQIDPKLKLLLEKKEDGQ</sequence>
<keyword evidence="8" id="KW-0012">Acyltransferase</keyword>
<evidence type="ECO:0000259" key="7">
    <source>
        <dbReference type="PROSITE" id="PS51270"/>
    </source>
</evidence>
<evidence type="ECO:0000259" key="6">
    <source>
        <dbReference type="PROSITE" id="PS51266"/>
    </source>
</evidence>
<dbReference type="GO" id="GO:0061630">
    <property type="term" value="F:ubiquitin protein ligase activity"/>
    <property type="evidence" value="ECO:0007669"/>
    <property type="project" value="UniProtKB-EC"/>
</dbReference>
<keyword evidence="3" id="KW-0862">Zinc</keyword>
<reference evidence="8 9" key="1">
    <citation type="journal article" date="2022" name="bioRxiv">
        <title>Genomics of Preaxostyla Flagellates Illuminates Evolutionary Transitions and the Path Towards Mitochondrial Loss.</title>
        <authorList>
            <person name="Novak L.V.F."/>
            <person name="Treitli S.C."/>
            <person name="Pyrih J."/>
            <person name="Halakuc P."/>
            <person name="Pipaliya S.V."/>
            <person name="Vacek V."/>
            <person name="Brzon O."/>
            <person name="Soukal P."/>
            <person name="Eme L."/>
            <person name="Dacks J.B."/>
            <person name="Karnkowska A."/>
            <person name="Elias M."/>
            <person name="Hampl V."/>
        </authorList>
    </citation>
    <scope>NUCLEOTIDE SEQUENCE [LARGE SCALE GENOMIC DNA]</scope>
    <source>
        <strain evidence="8">NAU3</strain>
        <tissue evidence="8">Gut</tissue>
    </source>
</reference>
<organism evidence="8 9">
    <name type="scientific">Blattamonas nauphoetae</name>
    <dbReference type="NCBI Taxonomy" id="2049346"/>
    <lineage>
        <taxon>Eukaryota</taxon>
        <taxon>Metamonada</taxon>
        <taxon>Preaxostyla</taxon>
        <taxon>Oxymonadida</taxon>
        <taxon>Blattamonas</taxon>
    </lineage>
</organism>
<dbReference type="Pfam" id="PF13639">
    <property type="entry name" value="zf-RING_2"/>
    <property type="match status" value="1"/>
</dbReference>
<dbReference type="Proteomes" id="UP001281761">
    <property type="component" value="Unassembled WGS sequence"/>
</dbReference>
<dbReference type="PROSITE" id="PS50089">
    <property type="entry name" value="ZF_RING_2"/>
    <property type="match status" value="1"/>
</dbReference>
<keyword evidence="1" id="KW-0479">Metal-binding</keyword>
<dbReference type="Pfam" id="PF05495">
    <property type="entry name" value="zf-CHY"/>
    <property type="match status" value="1"/>
</dbReference>
<comment type="caution">
    <text evidence="8">The sequence shown here is derived from an EMBL/GenBank/DDBJ whole genome shotgun (WGS) entry which is preliminary data.</text>
</comment>
<dbReference type="EC" id="2.3.2.27" evidence="8"/>
<dbReference type="InterPro" id="IPR008913">
    <property type="entry name" value="Znf_CHY"/>
</dbReference>
<evidence type="ECO:0000259" key="5">
    <source>
        <dbReference type="PROSITE" id="PS50089"/>
    </source>
</evidence>
<evidence type="ECO:0000256" key="4">
    <source>
        <dbReference type="PROSITE-ProRule" id="PRU00601"/>
    </source>
</evidence>
<feature type="domain" description="CHY-type" evidence="6">
    <location>
        <begin position="95"/>
        <end position="162"/>
    </location>
</feature>
<dbReference type="SUPFAM" id="SSF161219">
    <property type="entry name" value="CHY zinc finger-like"/>
    <property type="match status" value="1"/>
</dbReference>
<feature type="domain" description="RING-type" evidence="5">
    <location>
        <begin position="229"/>
        <end position="272"/>
    </location>
</feature>
<dbReference type="SMART" id="SM00184">
    <property type="entry name" value="RING"/>
    <property type="match status" value="1"/>
</dbReference>
<dbReference type="InterPro" id="IPR017921">
    <property type="entry name" value="Znf_CTCHY"/>
</dbReference>
<proteinExistence type="predicted"/>
<name>A0ABQ9YFW3_9EUKA</name>
<dbReference type="InterPro" id="IPR001841">
    <property type="entry name" value="Znf_RING"/>
</dbReference>
<feature type="domain" description="CTCHY-type" evidence="7">
    <location>
        <begin position="164"/>
        <end position="228"/>
    </location>
</feature>
<dbReference type="Gene3D" id="3.30.40.10">
    <property type="entry name" value="Zinc/RING finger domain, C3HC4 (zinc finger)"/>
    <property type="match status" value="1"/>
</dbReference>
<evidence type="ECO:0000256" key="1">
    <source>
        <dbReference type="ARBA" id="ARBA00022723"/>
    </source>
</evidence>
<keyword evidence="2 4" id="KW-0863">Zinc-finger</keyword>
<dbReference type="SUPFAM" id="SSF161245">
    <property type="entry name" value="Zinc hairpin stack"/>
    <property type="match status" value="1"/>
</dbReference>
<accession>A0ABQ9YFW3</accession>
<evidence type="ECO:0000256" key="2">
    <source>
        <dbReference type="ARBA" id="ARBA00022771"/>
    </source>
</evidence>
<dbReference type="InterPro" id="IPR037275">
    <property type="entry name" value="Znf_CTCHY_sf"/>
</dbReference>
<dbReference type="EMBL" id="JARBJD010000010">
    <property type="protein sequence ID" value="KAK2962619.1"/>
    <property type="molecule type" value="Genomic_DNA"/>
</dbReference>
<dbReference type="InterPro" id="IPR013083">
    <property type="entry name" value="Znf_RING/FYVE/PHD"/>
</dbReference>
<dbReference type="SUPFAM" id="SSF57850">
    <property type="entry name" value="RING/U-box"/>
    <property type="match status" value="1"/>
</dbReference>